<evidence type="ECO:0000313" key="9">
    <source>
        <dbReference type="Proteomes" id="UP000186559"/>
    </source>
</evidence>
<dbReference type="PANTHER" id="PTHR32322:SF9">
    <property type="entry name" value="AMINO-ACID METABOLITE EFFLUX PUMP-RELATED"/>
    <property type="match status" value="1"/>
</dbReference>
<feature type="domain" description="EamA" evidence="7">
    <location>
        <begin position="148"/>
        <end position="277"/>
    </location>
</feature>
<dbReference type="GO" id="GO:0016020">
    <property type="term" value="C:membrane"/>
    <property type="evidence" value="ECO:0007669"/>
    <property type="project" value="UniProtKB-SubCell"/>
</dbReference>
<feature type="transmembrane region" description="Helical" evidence="5">
    <location>
        <begin position="90"/>
        <end position="108"/>
    </location>
</feature>
<evidence type="ECO:0000256" key="1">
    <source>
        <dbReference type="ARBA" id="ARBA00004141"/>
    </source>
</evidence>
<dbReference type="OrthoDB" id="321830at2"/>
<proteinExistence type="predicted"/>
<dbReference type="InterPro" id="IPR050638">
    <property type="entry name" value="AA-Vitamin_Transporters"/>
</dbReference>
<reference evidence="8 9" key="1">
    <citation type="submission" date="2016-03" db="EMBL/GenBank/DDBJ databases">
        <title>Deep-sea bacteria in the southern Pacific.</title>
        <authorList>
            <person name="Tang K."/>
        </authorList>
    </citation>
    <scope>NUCLEOTIDE SEQUENCE [LARGE SCALE GENOMIC DNA]</scope>
    <source>
        <strain evidence="8 9">JLT2016</strain>
    </source>
</reference>
<sequence precursor="true">MRLFLLVALTMTAFAANSLLSRAALASGGIDPASFGTLRLLSGAVVLAALVLIRTGGLRLGGRGRLAGVAGLFLYIYGFSAAYAGLPAGLGALLLFGMVQVTMFGGSLAGGERVPAQRWLGAALAFGGLVWLLSPGGAAAPSLPHAAAMLLAGIGWGVYSLAGRLADEPLASTASNFVLTAGLGLLVQAGLTMTGQGAADWQMKAVTLAVVSGAVTSGLGYALWYTVLPRLPGSVAAVAQLTVPLIAMAGGMAFLAEPLTLRFSLAALLVLGGVAVSIVTRRPRAG</sequence>
<dbReference type="EMBL" id="CP014796">
    <property type="protein sequence ID" value="APX22132.1"/>
    <property type="molecule type" value="Genomic_DNA"/>
</dbReference>
<feature type="transmembrane region" description="Helical" evidence="5">
    <location>
        <begin position="205"/>
        <end position="228"/>
    </location>
</feature>
<evidence type="ECO:0000256" key="3">
    <source>
        <dbReference type="ARBA" id="ARBA00022989"/>
    </source>
</evidence>
<feature type="transmembrane region" description="Helical" evidence="5">
    <location>
        <begin position="36"/>
        <end position="53"/>
    </location>
</feature>
<feature type="transmembrane region" description="Helical" evidence="5">
    <location>
        <begin position="177"/>
        <end position="199"/>
    </location>
</feature>
<organism evidence="8 9">
    <name type="scientific">Salipiger profundus</name>
    <dbReference type="NCBI Taxonomy" id="1229727"/>
    <lineage>
        <taxon>Bacteria</taxon>
        <taxon>Pseudomonadati</taxon>
        <taxon>Pseudomonadota</taxon>
        <taxon>Alphaproteobacteria</taxon>
        <taxon>Rhodobacterales</taxon>
        <taxon>Roseobacteraceae</taxon>
        <taxon>Salipiger</taxon>
    </lineage>
</organism>
<dbReference type="PANTHER" id="PTHR32322">
    <property type="entry name" value="INNER MEMBRANE TRANSPORTER"/>
    <property type="match status" value="1"/>
</dbReference>
<feature type="transmembrane region" description="Helical" evidence="5">
    <location>
        <begin position="120"/>
        <end position="140"/>
    </location>
</feature>
<keyword evidence="4 5" id="KW-0472">Membrane</keyword>
<evidence type="ECO:0000256" key="4">
    <source>
        <dbReference type="ARBA" id="ARBA00023136"/>
    </source>
</evidence>
<feature type="transmembrane region" description="Helical" evidence="5">
    <location>
        <begin position="235"/>
        <end position="255"/>
    </location>
</feature>
<accession>A0A1U7D1X9</accession>
<dbReference type="STRING" id="1229727.Ga0080559_TMP1336"/>
<evidence type="ECO:0000313" key="8">
    <source>
        <dbReference type="EMBL" id="APX22132.1"/>
    </source>
</evidence>
<gene>
    <name evidence="8" type="ORF">Ga0080559_TMP1336</name>
</gene>
<keyword evidence="9" id="KW-1185">Reference proteome</keyword>
<feature type="chain" id="PRO_5012730536" evidence="6">
    <location>
        <begin position="16"/>
        <end position="286"/>
    </location>
</feature>
<feature type="signal peptide" evidence="6">
    <location>
        <begin position="1"/>
        <end position="15"/>
    </location>
</feature>
<dbReference type="AlphaFoldDB" id="A0A1U7D1X9"/>
<dbReference type="Proteomes" id="UP000186559">
    <property type="component" value="Chromosome"/>
</dbReference>
<comment type="subcellular location">
    <subcellularLocation>
        <location evidence="1">Membrane</location>
        <topology evidence="1">Multi-pass membrane protein</topology>
    </subcellularLocation>
</comment>
<feature type="transmembrane region" description="Helical" evidence="5">
    <location>
        <begin position="65"/>
        <end position="84"/>
    </location>
</feature>
<evidence type="ECO:0000256" key="5">
    <source>
        <dbReference type="SAM" id="Phobius"/>
    </source>
</evidence>
<dbReference type="KEGG" id="tpro:Ga0080559_TMP1336"/>
<protein>
    <submittedName>
        <fullName evidence="8">EamA-like transporter family protein</fullName>
    </submittedName>
</protein>
<dbReference type="RefSeq" id="WP_076622589.1">
    <property type="nucleotide sequence ID" value="NZ_BMEW01000003.1"/>
</dbReference>
<dbReference type="InterPro" id="IPR037185">
    <property type="entry name" value="EmrE-like"/>
</dbReference>
<keyword evidence="2 5" id="KW-0812">Transmembrane</keyword>
<dbReference type="Pfam" id="PF00892">
    <property type="entry name" value="EamA"/>
    <property type="match status" value="1"/>
</dbReference>
<feature type="transmembrane region" description="Helical" evidence="5">
    <location>
        <begin position="146"/>
        <end position="165"/>
    </location>
</feature>
<dbReference type="InterPro" id="IPR000620">
    <property type="entry name" value="EamA_dom"/>
</dbReference>
<feature type="transmembrane region" description="Helical" evidence="5">
    <location>
        <begin position="261"/>
        <end position="280"/>
    </location>
</feature>
<dbReference type="SUPFAM" id="SSF103481">
    <property type="entry name" value="Multidrug resistance efflux transporter EmrE"/>
    <property type="match status" value="2"/>
</dbReference>
<keyword evidence="3 5" id="KW-1133">Transmembrane helix</keyword>
<evidence type="ECO:0000259" key="7">
    <source>
        <dbReference type="Pfam" id="PF00892"/>
    </source>
</evidence>
<name>A0A1U7D1X9_9RHOB</name>
<evidence type="ECO:0000256" key="2">
    <source>
        <dbReference type="ARBA" id="ARBA00022692"/>
    </source>
</evidence>
<evidence type="ECO:0000256" key="6">
    <source>
        <dbReference type="SAM" id="SignalP"/>
    </source>
</evidence>
<keyword evidence="6" id="KW-0732">Signal</keyword>